<name>A0A6H0XP63_9PEZI</name>
<feature type="chain" id="PRO_5026011241" evidence="2">
    <location>
        <begin position="24"/>
        <end position="285"/>
    </location>
</feature>
<reference evidence="3 4" key="1">
    <citation type="journal article" date="2016" name="Sci. Rep.">
        <title>Peltaster fructicola genome reveals evolution from an invasive phytopathogen to an ectophytic parasite.</title>
        <authorList>
            <person name="Xu C."/>
            <person name="Chen H."/>
            <person name="Gleason M.L."/>
            <person name="Xu J.R."/>
            <person name="Liu H."/>
            <person name="Zhang R."/>
            <person name="Sun G."/>
        </authorList>
    </citation>
    <scope>NUCLEOTIDE SEQUENCE [LARGE SCALE GENOMIC DNA]</scope>
    <source>
        <strain evidence="3 4">LNHT1506</strain>
    </source>
</reference>
<evidence type="ECO:0000313" key="4">
    <source>
        <dbReference type="Proteomes" id="UP000503462"/>
    </source>
</evidence>
<evidence type="ECO:0000313" key="3">
    <source>
        <dbReference type="EMBL" id="QIW96513.1"/>
    </source>
</evidence>
<feature type="signal peptide" evidence="2">
    <location>
        <begin position="1"/>
        <end position="23"/>
    </location>
</feature>
<organism evidence="3 4">
    <name type="scientific">Peltaster fructicola</name>
    <dbReference type="NCBI Taxonomy" id="286661"/>
    <lineage>
        <taxon>Eukaryota</taxon>
        <taxon>Fungi</taxon>
        <taxon>Dikarya</taxon>
        <taxon>Ascomycota</taxon>
        <taxon>Pezizomycotina</taxon>
        <taxon>Dothideomycetes</taxon>
        <taxon>Dothideomycetes incertae sedis</taxon>
        <taxon>Peltaster</taxon>
    </lineage>
</organism>
<feature type="compositionally biased region" description="Polar residues" evidence="1">
    <location>
        <begin position="245"/>
        <end position="266"/>
    </location>
</feature>
<dbReference type="EMBL" id="CP051139">
    <property type="protein sequence ID" value="QIW96513.1"/>
    <property type="molecule type" value="Genomic_DNA"/>
</dbReference>
<dbReference type="AlphaFoldDB" id="A0A6H0XP63"/>
<dbReference type="OrthoDB" id="5101370at2759"/>
<evidence type="ECO:0000256" key="2">
    <source>
        <dbReference type="SAM" id="SignalP"/>
    </source>
</evidence>
<proteinExistence type="predicted"/>
<protein>
    <submittedName>
        <fullName evidence="3">Uncharacterized protein</fullName>
    </submittedName>
</protein>
<feature type="compositionally biased region" description="Polar residues" evidence="1">
    <location>
        <begin position="221"/>
        <end position="236"/>
    </location>
</feature>
<keyword evidence="2" id="KW-0732">Signal</keyword>
<sequence>MLERKEQWRTVAILAIVASLGEAQSTICRSSTTISIPAATRILQAASTCASPGLSSAPTGAYTTIYQTTYLEFCPTGLQPKTYTVTESCSAGQSTARPAGYVPQGFTTTVTECHVCGNTPITATLTIPCSSCTHSGHAQPTLPSDSGNTNPIPGHDSSSTTQGASPPNEAGIPHAGGTPGAGDSQCTGGDCAQPSANAEGGAGTSPGASSPPSPVIGGVTTEQQTPTASTHSQAQPECSGPGCHSTGSSTGSPAHFTGSASKQPTRGVTSVLAVLTLIFSTLICG</sequence>
<feature type="compositionally biased region" description="Polar residues" evidence="1">
    <location>
        <begin position="136"/>
        <end position="165"/>
    </location>
</feature>
<accession>A0A6H0XP63</accession>
<keyword evidence="4" id="KW-1185">Reference proteome</keyword>
<dbReference type="Proteomes" id="UP000503462">
    <property type="component" value="Chromosome 1"/>
</dbReference>
<feature type="region of interest" description="Disordered" evidence="1">
    <location>
        <begin position="136"/>
        <end position="266"/>
    </location>
</feature>
<evidence type="ECO:0000256" key="1">
    <source>
        <dbReference type="SAM" id="MobiDB-lite"/>
    </source>
</evidence>
<gene>
    <name evidence="3" type="ORF">AMS68_002031</name>
</gene>